<reference evidence="2 3" key="1">
    <citation type="submission" date="2019-10" db="EMBL/GenBank/DDBJ databases">
        <title>Taxonomy of Antarctic Massilia spp.: description of Massilia rubra sp. nov., Massilia aquatica sp. nov., Massilia mucilaginosa sp. nov., Massilia frigida sp. nov. isolated from streams, lakes and regoliths.</title>
        <authorList>
            <person name="Holochova P."/>
            <person name="Sedlacek I."/>
            <person name="Kralova S."/>
            <person name="Maslanova I."/>
            <person name="Busse H.-J."/>
            <person name="Stankova E."/>
            <person name="Vrbovska V."/>
            <person name="Kovarovic V."/>
            <person name="Bartak M."/>
            <person name="Svec P."/>
            <person name="Pantucek R."/>
        </authorList>
    </citation>
    <scope>NUCLEOTIDE SEQUENCE [LARGE SCALE GENOMIC DNA]</scope>
    <source>
        <strain evidence="2 3">CCM 8694</strain>
    </source>
</reference>
<gene>
    <name evidence="2" type="ORF">F1735_03020</name>
</gene>
<dbReference type="Proteomes" id="UP000610594">
    <property type="component" value="Unassembled WGS sequence"/>
</dbReference>
<evidence type="ECO:0000256" key="1">
    <source>
        <dbReference type="SAM" id="MobiDB-lite"/>
    </source>
</evidence>
<protein>
    <submittedName>
        <fullName evidence="2">Uncharacterized protein</fullName>
    </submittedName>
</protein>
<proteinExistence type="predicted"/>
<organism evidence="2 3">
    <name type="scientific">Massilia genomosp. 1</name>
    <dbReference type="NCBI Taxonomy" id="2609280"/>
    <lineage>
        <taxon>Bacteria</taxon>
        <taxon>Pseudomonadati</taxon>
        <taxon>Pseudomonadota</taxon>
        <taxon>Betaproteobacteria</taxon>
        <taxon>Burkholderiales</taxon>
        <taxon>Oxalobacteraceae</taxon>
        <taxon>Telluria group</taxon>
        <taxon>Massilia</taxon>
    </lineage>
</organism>
<feature type="compositionally biased region" description="Low complexity" evidence="1">
    <location>
        <begin position="135"/>
        <end position="145"/>
    </location>
</feature>
<accession>A0ABX0ML08</accession>
<evidence type="ECO:0000313" key="3">
    <source>
        <dbReference type="Proteomes" id="UP000610594"/>
    </source>
</evidence>
<keyword evidence="3" id="KW-1185">Reference proteome</keyword>
<comment type="caution">
    <text evidence="2">The sequence shown here is derived from an EMBL/GenBank/DDBJ whole genome shotgun (WGS) entry which is preliminary data.</text>
</comment>
<feature type="region of interest" description="Disordered" evidence="1">
    <location>
        <begin position="19"/>
        <end position="38"/>
    </location>
</feature>
<dbReference type="EMBL" id="WHJF01000005">
    <property type="protein sequence ID" value="NHZ61285.1"/>
    <property type="molecule type" value="Genomic_DNA"/>
</dbReference>
<feature type="region of interest" description="Disordered" evidence="1">
    <location>
        <begin position="52"/>
        <end position="71"/>
    </location>
</feature>
<feature type="region of interest" description="Disordered" evidence="1">
    <location>
        <begin position="110"/>
        <end position="158"/>
    </location>
</feature>
<sequence>MTTSIVLVKRRWSVDGPRAFRRSGSEEDVPGRRGYAPSRAWRRRQSIRRRVAARRPAREMPGRWPCPRSRRRSCCTWRRSPAWRYRPCRSGLRPCWRRHGWRAAQWPLRTGLTMPPRNPARESQAASATPAMFGSTSWTKSSTWKIGPRRADQAALAG</sequence>
<name>A0ABX0ML08_9BURK</name>
<evidence type="ECO:0000313" key="2">
    <source>
        <dbReference type="EMBL" id="NHZ61285.1"/>
    </source>
</evidence>